<protein>
    <submittedName>
        <fullName evidence="2">Uncharacterized protein</fullName>
    </submittedName>
</protein>
<gene>
    <name evidence="2" type="ORF">PU560_15340</name>
</gene>
<evidence type="ECO:0000313" key="3">
    <source>
        <dbReference type="Proteomes" id="UP001165561"/>
    </source>
</evidence>
<dbReference type="Proteomes" id="UP001165561">
    <property type="component" value="Unassembled WGS sequence"/>
</dbReference>
<reference evidence="2" key="1">
    <citation type="submission" date="2023-02" db="EMBL/GenBank/DDBJ databases">
        <title>Georgenia sp.10Sc9-8, isolated from a soil sample collected from the Taklamakan desert.</title>
        <authorList>
            <person name="Liu S."/>
        </authorList>
    </citation>
    <scope>NUCLEOTIDE SEQUENCE</scope>
    <source>
        <strain evidence="2">10Sc9-8</strain>
    </source>
</reference>
<proteinExistence type="predicted"/>
<name>A0ABT5U0G9_9MICO</name>
<evidence type="ECO:0000256" key="1">
    <source>
        <dbReference type="SAM" id="Phobius"/>
    </source>
</evidence>
<keyword evidence="1" id="KW-1133">Transmembrane helix</keyword>
<evidence type="ECO:0000313" key="2">
    <source>
        <dbReference type="EMBL" id="MDD9207829.1"/>
    </source>
</evidence>
<sequence length="84" mass="9202">MGQTAAPRGERRRWAVGILILLAFNVMLLGTRGGACADYVAQTGGTCTIRFGAGTWVMVVTSLFAMAYCVHRLLRAVGERRDRR</sequence>
<keyword evidence="1" id="KW-0472">Membrane</keyword>
<accession>A0ABT5U0G9</accession>
<feature type="transmembrane region" description="Helical" evidence="1">
    <location>
        <begin position="12"/>
        <end position="31"/>
    </location>
</feature>
<organism evidence="2 3">
    <name type="scientific">Georgenia halotolerans</name>
    <dbReference type="NCBI Taxonomy" id="3028317"/>
    <lineage>
        <taxon>Bacteria</taxon>
        <taxon>Bacillati</taxon>
        <taxon>Actinomycetota</taxon>
        <taxon>Actinomycetes</taxon>
        <taxon>Micrococcales</taxon>
        <taxon>Bogoriellaceae</taxon>
        <taxon>Georgenia</taxon>
    </lineage>
</organism>
<feature type="transmembrane region" description="Helical" evidence="1">
    <location>
        <begin position="51"/>
        <end position="74"/>
    </location>
</feature>
<dbReference type="EMBL" id="JARACI010001160">
    <property type="protein sequence ID" value="MDD9207829.1"/>
    <property type="molecule type" value="Genomic_DNA"/>
</dbReference>
<keyword evidence="1" id="KW-0812">Transmembrane</keyword>
<comment type="caution">
    <text evidence="2">The sequence shown here is derived from an EMBL/GenBank/DDBJ whole genome shotgun (WGS) entry which is preliminary data.</text>
</comment>
<keyword evidence="3" id="KW-1185">Reference proteome</keyword>